<feature type="region of interest" description="Disordered" evidence="1">
    <location>
        <begin position="38"/>
        <end position="93"/>
    </location>
</feature>
<reference evidence="2 3" key="1">
    <citation type="submission" date="2018-09" db="EMBL/GenBank/DDBJ databases">
        <title>Complete genome sequence of Euzebya sp. DY32-46 isolated from seawater of Pacific Ocean.</title>
        <authorList>
            <person name="Xu L."/>
            <person name="Wu Y.-H."/>
            <person name="Xu X.-W."/>
        </authorList>
    </citation>
    <scope>NUCLEOTIDE SEQUENCE [LARGE SCALE GENOMIC DNA]</scope>
    <source>
        <strain evidence="2 3">DY32-46</strain>
    </source>
</reference>
<evidence type="ECO:0000313" key="3">
    <source>
        <dbReference type="Proteomes" id="UP000264006"/>
    </source>
</evidence>
<evidence type="ECO:0000256" key="1">
    <source>
        <dbReference type="SAM" id="MobiDB-lite"/>
    </source>
</evidence>
<sequence length="93" mass="10229">MRRHHVSSSPPVVRVAATLRRSAGGVVEHVCAVGTPVRRRRLPPPRHDGGVGTWPRGARRAAARPKRTTGRDRPARGQAGRWWDRRTHGHAAG</sequence>
<dbReference type="EMBL" id="CP031165">
    <property type="protein sequence ID" value="AXV07591.1"/>
    <property type="molecule type" value="Genomic_DNA"/>
</dbReference>
<protein>
    <submittedName>
        <fullName evidence="2">Uncharacterized protein</fullName>
    </submittedName>
</protein>
<proteinExistence type="predicted"/>
<keyword evidence="3" id="KW-1185">Reference proteome</keyword>
<gene>
    <name evidence="2" type="ORF">DVS28_a2912</name>
</gene>
<name>A0A346XZE4_9ACTN</name>
<dbReference type="KEGG" id="euz:DVS28_a2912"/>
<dbReference type="Proteomes" id="UP000264006">
    <property type="component" value="Chromosome"/>
</dbReference>
<feature type="compositionally biased region" description="Basic residues" evidence="1">
    <location>
        <begin position="57"/>
        <end position="68"/>
    </location>
</feature>
<dbReference type="AlphaFoldDB" id="A0A346XZE4"/>
<organism evidence="2 3">
    <name type="scientific">Euzebya pacifica</name>
    <dbReference type="NCBI Taxonomy" id="1608957"/>
    <lineage>
        <taxon>Bacteria</taxon>
        <taxon>Bacillati</taxon>
        <taxon>Actinomycetota</taxon>
        <taxon>Nitriliruptoria</taxon>
        <taxon>Euzebyales</taxon>
    </lineage>
</organism>
<evidence type="ECO:0000313" key="2">
    <source>
        <dbReference type="EMBL" id="AXV07591.1"/>
    </source>
</evidence>
<accession>A0A346XZE4</accession>